<dbReference type="AlphaFoldDB" id="A0A6G1VQF1"/>
<protein>
    <recommendedName>
        <fullName evidence="3">RiboL-PSP-HEPN domain-containing protein</fullName>
    </recommendedName>
</protein>
<evidence type="ECO:0000313" key="1">
    <source>
        <dbReference type="EMBL" id="MQP15252.1"/>
    </source>
</evidence>
<comment type="caution">
    <text evidence="1">The sequence shown here is derived from an EMBL/GenBank/DDBJ whole genome shotgun (WGS) entry which is preliminary data.</text>
</comment>
<evidence type="ECO:0000313" key="2">
    <source>
        <dbReference type="Proteomes" id="UP000477980"/>
    </source>
</evidence>
<sequence>MEISEILTNYRAAVSATKQYACDAFRQDEAGQYIYDEYHRGFIIDAAAIKFQVAWETFLESICVAYIMHKATLSGSYVRTFVSASDEEHAHKLLIGCNKYFDWANPQTVKQMSILFFGVPNPIAQNIDAIFTELFDYRTIRNAAAHLTTTTKKPLEALAQRNSGRMMNGITPSKLLFSPFPNEDNDYWTHYQNLFDIAAEHIAQGIC</sequence>
<dbReference type="RefSeq" id="WP_153089593.1">
    <property type="nucleotide sequence ID" value="NZ_VZAH01000119.1"/>
</dbReference>
<dbReference type="OrthoDB" id="7058882at2"/>
<organism evidence="1 2">
    <name type="scientific">Segatella copri</name>
    <dbReference type="NCBI Taxonomy" id="165179"/>
    <lineage>
        <taxon>Bacteria</taxon>
        <taxon>Pseudomonadati</taxon>
        <taxon>Bacteroidota</taxon>
        <taxon>Bacteroidia</taxon>
        <taxon>Bacteroidales</taxon>
        <taxon>Prevotellaceae</taxon>
        <taxon>Segatella</taxon>
    </lineage>
</organism>
<reference evidence="1 2" key="1">
    <citation type="submission" date="2019-09" db="EMBL/GenBank/DDBJ databases">
        <title>Distinct polysaccharide growth profiles of human intestinal Prevotella copri isolates.</title>
        <authorList>
            <person name="Fehlner-Peach H."/>
            <person name="Magnabosco C."/>
            <person name="Raghavan V."/>
            <person name="Scher J.U."/>
            <person name="Tett A."/>
            <person name="Cox L.M."/>
            <person name="Gottsegen C."/>
            <person name="Watters A."/>
            <person name="Wiltshire- Gordon J.D."/>
            <person name="Segata N."/>
            <person name="Bonneau R."/>
            <person name="Littman D.R."/>
        </authorList>
    </citation>
    <scope>NUCLEOTIDE SEQUENCE [LARGE SCALE GENOMIC DNA]</scope>
    <source>
        <strain evidence="2">iAA917</strain>
    </source>
</reference>
<gene>
    <name evidence="1" type="ORF">F7D25_12715</name>
</gene>
<dbReference type="Proteomes" id="UP000477980">
    <property type="component" value="Unassembled WGS sequence"/>
</dbReference>
<evidence type="ECO:0008006" key="3">
    <source>
        <dbReference type="Google" id="ProtNLM"/>
    </source>
</evidence>
<proteinExistence type="predicted"/>
<name>A0A6G1VQF1_9BACT</name>
<accession>A0A6G1VQF1</accession>
<dbReference type="EMBL" id="VZAH01000119">
    <property type="protein sequence ID" value="MQP15252.1"/>
    <property type="molecule type" value="Genomic_DNA"/>
</dbReference>